<gene>
    <name evidence="2" type="ORF">B0H15DRAFT_941997</name>
</gene>
<feature type="signal peptide" evidence="1">
    <location>
        <begin position="1"/>
        <end position="20"/>
    </location>
</feature>
<protein>
    <submittedName>
        <fullName evidence="2">Uncharacterized protein</fullName>
    </submittedName>
</protein>
<accession>A0AAD6UL60</accession>
<keyword evidence="3" id="KW-1185">Reference proteome</keyword>
<evidence type="ECO:0000313" key="2">
    <source>
        <dbReference type="EMBL" id="KAJ7103956.1"/>
    </source>
</evidence>
<organism evidence="2 3">
    <name type="scientific">Mycena belliarum</name>
    <dbReference type="NCBI Taxonomy" id="1033014"/>
    <lineage>
        <taxon>Eukaryota</taxon>
        <taxon>Fungi</taxon>
        <taxon>Dikarya</taxon>
        <taxon>Basidiomycota</taxon>
        <taxon>Agaricomycotina</taxon>
        <taxon>Agaricomycetes</taxon>
        <taxon>Agaricomycetidae</taxon>
        <taxon>Agaricales</taxon>
        <taxon>Marasmiineae</taxon>
        <taxon>Mycenaceae</taxon>
        <taxon>Mycena</taxon>
    </lineage>
</organism>
<dbReference type="Proteomes" id="UP001222325">
    <property type="component" value="Unassembled WGS sequence"/>
</dbReference>
<name>A0AAD6UL60_9AGAR</name>
<evidence type="ECO:0000313" key="3">
    <source>
        <dbReference type="Proteomes" id="UP001222325"/>
    </source>
</evidence>
<comment type="caution">
    <text evidence="2">The sequence shown here is derived from an EMBL/GenBank/DDBJ whole genome shotgun (WGS) entry which is preliminary data.</text>
</comment>
<dbReference type="EMBL" id="JARJCN010000001">
    <property type="protein sequence ID" value="KAJ7103956.1"/>
    <property type="molecule type" value="Genomic_DNA"/>
</dbReference>
<proteinExistence type="predicted"/>
<feature type="chain" id="PRO_5042182466" evidence="1">
    <location>
        <begin position="21"/>
        <end position="50"/>
    </location>
</feature>
<dbReference type="AlphaFoldDB" id="A0AAD6UL60"/>
<reference evidence="2" key="1">
    <citation type="submission" date="2023-03" db="EMBL/GenBank/DDBJ databases">
        <title>Massive genome expansion in bonnet fungi (Mycena s.s.) driven by repeated elements and novel gene families across ecological guilds.</title>
        <authorList>
            <consortium name="Lawrence Berkeley National Laboratory"/>
            <person name="Harder C.B."/>
            <person name="Miyauchi S."/>
            <person name="Viragh M."/>
            <person name="Kuo A."/>
            <person name="Thoen E."/>
            <person name="Andreopoulos B."/>
            <person name="Lu D."/>
            <person name="Skrede I."/>
            <person name="Drula E."/>
            <person name="Henrissat B."/>
            <person name="Morin E."/>
            <person name="Kohler A."/>
            <person name="Barry K."/>
            <person name="LaButti K."/>
            <person name="Morin E."/>
            <person name="Salamov A."/>
            <person name="Lipzen A."/>
            <person name="Mereny Z."/>
            <person name="Hegedus B."/>
            <person name="Baldrian P."/>
            <person name="Stursova M."/>
            <person name="Weitz H."/>
            <person name="Taylor A."/>
            <person name="Grigoriev I.V."/>
            <person name="Nagy L.G."/>
            <person name="Martin F."/>
            <person name="Kauserud H."/>
        </authorList>
    </citation>
    <scope>NUCLEOTIDE SEQUENCE</scope>
    <source>
        <strain evidence="2">CBHHK173m</strain>
    </source>
</reference>
<keyword evidence="1" id="KW-0732">Signal</keyword>
<sequence length="50" mass="5214">MQFKLPIAIFFALAAMFVAAAPAPVTPPLDVEAREAGSADARGCSLYTCI</sequence>
<evidence type="ECO:0000256" key="1">
    <source>
        <dbReference type="SAM" id="SignalP"/>
    </source>
</evidence>